<dbReference type="GO" id="GO:0006955">
    <property type="term" value="P:immune response"/>
    <property type="evidence" value="ECO:0000318"/>
    <property type="project" value="GO_Central"/>
</dbReference>
<dbReference type="HOGENOM" id="CLU_070181_0_0_1"/>
<dbReference type="EMBL" id="AMQM01008990">
    <property type="status" value="NOT_ANNOTATED_CDS"/>
    <property type="molecule type" value="Genomic_DNA"/>
</dbReference>
<dbReference type="CDD" id="cd00037">
    <property type="entry name" value="CLECT"/>
    <property type="match status" value="1"/>
</dbReference>
<dbReference type="SMART" id="SM00034">
    <property type="entry name" value="CLECT"/>
    <property type="match status" value="1"/>
</dbReference>
<dbReference type="GO" id="GO:0009897">
    <property type="term" value="C:external side of plasma membrane"/>
    <property type="evidence" value="ECO:0000318"/>
    <property type="project" value="GO_Central"/>
</dbReference>
<keyword evidence="4" id="KW-1185">Reference proteome</keyword>
<dbReference type="Proteomes" id="UP000015101">
    <property type="component" value="Unassembled WGS sequence"/>
</dbReference>
<dbReference type="GeneID" id="20209227"/>
<dbReference type="EnsemblMetazoa" id="HelroT183804">
    <property type="protein sequence ID" value="HelroP183804"/>
    <property type="gene ID" value="HelroG183804"/>
</dbReference>
<dbReference type="SUPFAM" id="SSF56436">
    <property type="entry name" value="C-type lectin-like"/>
    <property type="match status" value="1"/>
</dbReference>
<proteinExistence type="predicted"/>
<dbReference type="InParanoid" id="T1FK78"/>
<dbReference type="AlphaFoldDB" id="T1FK78"/>
<sequence length="259" mass="29462">MEYRIIQKTVVMLYELALIFTTQTTEEILLSRESKFVRAYSFISTGNQTTFVCYEDGAPYTLQVEASSRINCILKCQKATNNNLRGINYIASEASCSCVPKLTDVWYNVTSNCPKPFEYVIEVHRCYLLVKRLLSWNASMTTCNNLSSHSMVINNRHEMLAAKLYALTIDHTSCMLANALEVWTSGIQQNKQSSTSPFFWNTFPGIFLPLKYFVWNAGEPNGLTGSSYCLLYIMQPNFACDDLLCNQQKCVLCEVDLIL</sequence>
<reference evidence="3" key="3">
    <citation type="submission" date="2015-06" db="UniProtKB">
        <authorList>
            <consortium name="EnsemblMetazoa"/>
        </authorList>
    </citation>
    <scope>IDENTIFICATION</scope>
</reference>
<accession>T1FK78</accession>
<name>T1FK78_HELRO</name>
<dbReference type="GO" id="GO:0038187">
    <property type="term" value="F:pattern recognition receptor activity"/>
    <property type="evidence" value="ECO:0000318"/>
    <property type="project" value="GO_Central"/>
</dbReference>
<evidence type="ECO:0000259" key="1">
    <source>
        <dbReference type="PROSITE" id="PS50041"/>
    </source>
</evidence>
<dbReference type="GO" id="GO:0030246">
    <property type="term" value="F:carbohydrate binding"/>
    <property type="evidence" value="ECO:0000318"/>
    <property type="project" value="GO_Central"/>
</dbReference>
<dbReference type="KEGG" id="hro:HELRODRAFT_183804"/>
<evidence type="ECO:0000313" key="3">
    <source>
        <dbReference type="EnsemblMetazoa" id="HelroP183804"/>
    </source>
</evidence>
<dbReference type="InterPro" id="IPR001304">
    <property type="entry name" value="C-type_lectin-like"/>
</dbReference>
<dbReference type="RefSeq" id="XP_009011634.1">
    <property type="nucleotide sequence ID" value="XM_009013386.1"/>
</dbReference>
<dbReference type="PROSITE" id="PS50041">
    <property type="entry name" value="C_TYPE_LECTIN_2"/>
    <property type="match status" value="1"/>
</dbReference>
<organism evidence="3 4">
    <name type="scientific">Helobdella robusta</name>
    <name type="common">Californian leech</name>
    <dbReference type="NCBI Taxonomy" id="6412"/>
    <lineage>
        <taxon>Eukaryota</taxon>
        <taxon>Metazoa</taxon>
        <taxon>Spiralia</taxon>
        <taxon>Lophotrochozoa</taxon>
        <taxon>Annelida</taxon>
        <taxon>Clitellata</taxon>
        <taxon>Hirudinea</taxon>
        <taxon>Rhynchobdellida</taxon>
        <taxon>Glossiphoniidae</taxon>
        <taxon>Helobdella</taxon>
    </lineage>
</organism>
<dbReference type="InterPro" id="IPR016186">
    <property type="entry name" value="C-type_lectin-like/link_sf"/>
</dbReference>
<protein>
    <recommendedName>
        <fullName evidence="1">C-type lectin domain-containing protein</fullName>
    </recommendedName>
</protein>
<evidence type="ECO:0000313" key="2">
    <source>
        <dbReference type="EMBL" id="ESO10278.1"/>
    </source>
</evidence>
<feature type="domain" description="C-type lectin" evidence="1">
    <location>
        <begin position="125"/>
        <end position="254"/>
    </location>
</feature>
<dbReference type="InterPro" id="IPR016187">
    <property type="entry name" value="CTDL_fold"/>
</dbReference>
<gene>
    <name evidence="3" type="primary">20209227</name>
    <name evidence="2" type="ORF">HELRODRAFT_183804</name>
</gene>
<dbReference type="CTD" id="20209227"/>
<reference evidence="2 4" key="2">
    <citation type="journal article" date="2013" name="Nature">
        <title>Insights into bilaterian evolution from three spiralian genomes.</title>
        <authorList>
            <person name="Simakov O."/>
            <person name="Marletaz F."/>
            <person name="Cho S.J."/>
            <person name="Edsinger-Gonzales E."/>
            <person name="Havlak P."/>
            <person name="Hellsten U."/>
            <person name="Kuo D.H."/>
            <person name="Larsson T."/>
            <person name="Lv J."/>
            <person name="Arendt D."/>
            <person name="Savage R."/>
            <person name="Osoegawa K."/>
            <person name="de Jong P."/>
            <person name="Grimwood J."/>
            <person name="Chapman J.A."/>
            <person name="Shapiro H."/>
            <person name="Aerts A."/>
            <person name="Otillar R.P."/>
            <person name="Terry A.Y."/>
            <person name="Boore J.L."/>
            <person name="Grigoriev I.V."/>
            <person name="Lindberg D.R."/>
            <person name="Seaver E.C."/>
            <person name="Weisblat D.A."/>
            <person name="Putnam N.H."/>
            <person name="Rokhsar D.S."/>
        </authorList>
    </citation>
    <scope>NUCLEOTIDE SEQUENCE</scope>
</reference>
<dbReference type="EMBL" id="KB095901">
    <property type="protein sequence ID" value="ESO10278.1"/>
    <property type="molecule type" value="Genomic_DNA"/>
</dbReference>
<dbReference type="Gene3D" id="3.10.100.10">
    <property type="entry name" value="Mannose-Binding Protein A, subunit A"/>
    <property type="match status" value="1"/>
</dbReference>
<reference evidence="4" key="1">
    <citation type="submission" date="2012-12" db="EMBL/GenBank/DDBJ databases">
        <authorList>
            <person name="Hellsten U."/>
            <person name="Grimwood J."/>
            <person name="Chapman J.A."/>
            <person name="Shapiro H."/>
            <person name="Aerts A."/>
            <person name="Otillar R.P."/>
            <person name="Terry A.Y."/>
            <person name="Boore J.L."/>
            <person name="Simakov O."/>
            <person name="Marletaz F."/>
            <person name="Cho S.-J."/>
            <person name="Edsinger-Gonzales E."/>
            <person name="Havlak P."/>
            <person name="Kuo D.-H."/>
            <person name="Larsson T."/>
            <person name="Lv J."/>
            <person name="Arendt D."/>
            <person name="Savage R."/>
            <person name="Osoegawa K."/>
            <person name="de Jong P."/>
            <person name="Lindberg D.R."/>
            <person name="Seaver E.C."/>
            <person name="Weisblat D.A."/>
            <person name="Putnam N.H."/>
            <person name="Grigoriev I.V."/>
            <person name="Rokhsar D.S."/>
        </authorList>
    </citation>
    <scope>NUCLEOTIDE SEQUENCE</scope>
</reference>
<evidence type="ECO:0000313" key="4">
    <source>
        <dbReference type="Proteomes" id="UP000015101"/>
    </source>
</evidence>